<dbReference type="EMBL" id="QEIV01000107">
    <property type="protein sequence ID" value="PWZ99633.1"/>
    <property type="molecule type" value="Genomic_DNA"/>
</dbReference>
<accession>A0A2A4EHN2</accession>
<protein>
    <submittedName>
        <fullName evidence="5">(4Fe-4S)-binding protein</fullName>
    </submittedName>
</protein>
<organism evidence="3 7">
    <name type="scientific">Staphylococcus pseudintermedius</name>
    <dbReference type="NCBI Taxonomy" id="283734"/>
    <lineage>
        <taxon>Bacteria</taxon>
        <taxon>Bacillati</taxon>
        <taxon>Bacillota</taxon>
        <taxon>Bacilli</taxon>
        <taxon>Bacillales</taxon>
        <taxon>Staphylococcaceae</taxon>
        <taxon>Staphylococcus</taxon>
        <taxon>Staphylococcus intermedius group</taxon>
    </lineage>
</organism>
<evidence type="ECO:0000313" key="5">
    <source>
        <dbReference type="EMBL" id="QQM98195.1"/>
    </source>
</evidence>
<feature type="compositionally biased region" description="Polar residues" evidence="1">
    <location>
        <begin position="119"/>
        <end position="129"/>
    </location>
</feature>
<evidence type="ECO:0000256" key="1">
    <source>
        <dbReference type="SAM" id="MobiDB-lite"/>
    </source>
</evidence>
<reference evidence="5 8" key="2">
    <citation type="submission" date="2020-12" db="EMBL/GenBank/DDBJ databases">
        <title>Whole genome sequencing and de novo assembly of Staphylococcus pseudintermedius: a novel pangenome approach to unravel pathogenesis of canine pyoderma.</title>
        <authorList>
            <person name="Ferrer L."/>
            <person name="Perez D."/>
            <person name="Fonticoba R."/>
            <person name="Vines J."/>
            <person name="Fabregas N."/>
            <person name="Madronero S."/>
            <person name="Meroni G."/>
            <person name="Martino P."/>
            <person name="Martinez S."/>
            <person name="Cusco A."/>
            <person name="Migura L."/>
            <person name="Francino O."/>
        </authorList>
    </citation>
    <scope>NUCLEOTIDE SEQUENCE [LARGE SCALE GENOMIC DNA]</scope>
    <source>
        <strain evidence="5 8">HSP080</strain>
    </source>
</reference>
<evidence type="ECO:0000313" key="7">
    <source>
        <dbReference type="Proteomes" id="UP000246800"/>
    </source>
</evidence>
<dbReference type="AlphaFoldDB" id="A0A2A4EHN2"/>
<dbReference type="InterPro" id="IPR010693">
    <property type="entry name" value="Divergent_4Fe-4S_mono-cluster"/>
</dbReference>
<dbReference type="Pfam" id="PF06902">
    <property type="entry name" value="Fer4_19"/>
    <property type="match status" value="1"/>
</dbReference>
<reference evidence="6 7" key="1">
    <citation type="journal article" date="2018" name="Vet. Microbiol.">
        <title>Clonal diversity and geographic distribution of methicillin-resistant Staphylococcus pseudintermedius from Australian animals: Discovery of novel sequence types.</title>
        <authorList>
            <person name="Worthing K.A."/>
            <person name="Abraham S."/>
            <person name="Coombs G.W."/>
            <person name="Pang S."/>
            <person name="Saputra S."/>
            <person name="Jordan D."/>
            <person name="Trott D.J."/>
            <person name="Norris J.M."/>
        </authorList>
    </citation>
    <scope>NUCLEOTIDE SEQUENCE [LARGE SCALE GENOMIC DNA]</scope>
    <source>
        <strain evidence="3 7">ST525 1</strain>
        <strain evidence="4 6">ST71 3</strain>
    </source>
</reference>
<dbReference type="RefSeq" id="WP_037542073.1">
    <property type="nucleotide sequence ID" value="NZ_AP019372.1"/>
</dbReference>
<dbReference type="Proteomes" id="UP000246800">
    <property type="component" value="Unassembled WGS sequence"/>
</dbReference>
<proteinExistence type="predicted"/>
<feature type="compositionally biased region" description="Basic and acidic residues" evidence="1">
    <location>
        <begin position="131"/>
        <end position="147"/>
    </location>
</feature>
<evidence type="ECO:0000313" key="3">
    <source>
        <dbReference type="EMBL" id="PWZ77326.1"/>
    </source>
</evidence>
<evidence type="ECO:0000313" key="4">
    <source>
        <dbReference type="EMBL" id="PWZ99633.1"/>
    </source>
</evidence>
<feature type="region of interest" description="Disordered" evidence="1">
    <location>
        <begin position="119"/>
        <end position="147"/>
    </location>
</feature>
<dbReference type="Proteomes" id="UP000246351">
    <property type="component" value="Unassembled WGS sequence"/>
</dbReference>
<dbReference type="GeneID" id="93824017"/>
<evidence type="ECO:0000313" key="6">
    <source>
        <dbReference type="Proteomes" id="UP000246351"/>
    </source>
</evidence>
<name>A0A2A4EHN2_STAPS</name>
<dbReference type="EMBL" id="QEIT01000004">
    <property type="protein sequence ID" value="PWZ77326.1"/>
    <property type="molecule type" value="Genomic_DNA"/>
</dbReference>
<dbReference type="STRING" id="937773.SPSINT_2369"/>
<dbReference type="Proteomes" id="UP000595859">
    <property type="component" value="Chromosome"/>
</dbReference>
<evidence type="ECO:0000259" key="2">
    <source>
        <dbReference type="Pfam" id="PF06902"/>
    </source>
</evidence>
<evidence type="ECO:0000313" key="8">
    <source>
        <dbReference type="Proteomes" id="UP000595859"/>
    </source>
</evidence>
<feature type="domain" description="Divergent 4Fe-4S mono-cluster" evidence="2">
    <location>
        <begin position="5"/>
        <end position="65"/>
    </location>
</feature>
<gene>
    <name evidence="3" type="ORF">DD902_00335</name>
    <name evidence="4" type="ORF">DD924_01610</name>
    <name evidence="5" type="ORF">JGZ15_00440</name>
</gene>
<sequence length="147" mass="16771">MVKQYTGENINVYFEPKRCVHATECIRGLGEVFDVEKRPWVQPDNAAVEDVIKVVERCPSGALTYELPSNQQETHPETRVAYGDDGEIFMYGDFTLVHNGEVMHLNRAILTSDASNTDNPPFYSKSFSGQGDKEQFYKPIQDEQFEK</sequence>
<dbReference type="EMBL" id="CP066884">
    <property type="protein sequence ID" value="QQM98195.1"/>
    <property type="molecule type" value="Genomic_DNA"/>
</dbReference>